<evidence type="ECO:0000313" key="2">
    <source>
        <dbReference type="Proteomes" id="UP000031390"/>
    </source>
</evidence>
<name>A0A0C1EFG9_9NEIS</name>
<sequence>MIDPWIAKRGLSCLTKRRLKMDCPFSDDVSDVCHIKIQ</sequence>
<organism evidence="1 2">
    <name type="scientific">Morococcus cerebrosus</name>
    <dbReference type="NCBI Taxonomy" id="1056807"/>
    <lineage>
        <taxon>Bacteria</taxon>
        <taxon>Pseudomonadati</taxon>
        <taxon>Pseudomonadota</taxon>
        <taxon>Betaproteobacteria</taxon>
        <taxon>Neisseriales</taxon>
        <taxon>Neisseriaceae</taxon>
        <taxon>Morococcus</taxon>
    </lineage>
</organism>
<dbReference type="AlphaFoldDB" id="A0A0C1EFG9"/>
<dbReference type="Proteomes" id="UP000031390">
    <property type="component" value="Unassembled WGS sequence"/>
</dbReference>
<protein>
    <submittedName>
        <fullName evidence="1">Uncharacterized protein</fullName>
    </submittedName>
</protein>
<proteinExistence type="predicted"/>
<dbReference type="EMBL" id="JUFZ01000054">
    <property type="protein sequence ID" value="KIC07453.1"/>
    <property type="molecule type" value="Genomic_DNA"/>
</dbReference>
<evidence type="ECO:0000313" key="1">
    <source>
        <dbReference type="EMBL" id="KIC07453.1"/>
    </source>
</evidence>
<accession>A0A0C1EFG9</accession>
<gene>
    <name evidence="1" type="ORF">MCC93_13850</name>
</gene>
<comment type="caution">
    <text evidence="1">The sequence shown here is derived from an EMBL/GenBank/DDBJ whole genome shotgun (WGS) entry which is preliminary data.</text>
</comment>
<reference evidence="1 2" key="1">
    <citation type="submission" date="2014-12" db="EMBL/GenBank/DDBJ databases">
        <title>Genome sequence of Morococcus cerebrosus.</title>
        <authorList>
            <person name="Shin S.-K."/>
            <person name="Yi H."/>
        </authorList>
    </citation>
    <scope>NUCLEOTIDE SEQUENCE [LARGE SCALE GENOMIC DNA]</scope>
    <source>
        <strain evidence="1 2">CIP 81.93</strain>
    </source>
</reference>